<dbReference type="Gene3D" id="1.25.40.10">
    <property type="entry name" value="Tetratricopeptide repeat domain"/>
    <property type="match status" value="1"/>
</dbReference>
<dbReference type="AlphaFoldDB" id="A0A0P1H0Q2"/>
<accession>A0A0P1H0Q2</accession>
<organism evidence="2 3">
    <name type="scientific">Tropicibacter naphthalenivorans</name>
    <dbReference type="NCBI Taxonomy" id="441103"/>
    <lineage>
        <taxon>Bacteria</taxon>
        <taxon>Pseudomonadati</taxon>
        <taxon>Pseudomonadota</taxon>
        <taxon>Alphaproteobacteria</taxon>
        <taxon>Rhodobacterales</taxon>
        <taxon>Roseobacteraceae</taxon>
        <taxon>Tropicibacter</taxon>
    </lineage>
</organism>
<feature type="chain" id="PRO_5006063955" evidence="1">
    <location>
        <begin position="30"/>
        <end position="511"/>
    </location>
</feature>
<keyword evidence="1" id="KW-0732">Signal</keyword>
<gene>
    <name evidence="2" type="ORF">TRN7648_04223</name>
</gene>
<dbReference type="RefSeq" id="WP_058249568.1">
    <property type="nucleotide sequence ID" value="NZ_CYSE01000020.1"/>
</dbReference>
<sequence>MTAMASLRVMAAALVLGAACLGAAQEAQAQGAPVAQEEPSLDQRYKAVEERRKAARLLPEMQSIIADYQALADAGHARSAFRLGNIFYRGTLVPADPARGTDRYRQAAELGMDDAWRYLGNALLAQDRGEAALEAFGNASKAGVTGWELSAAKAHLTRRFGTRSAPAEGLAMLQTLADGGDDKARMELAKVRANASSGFADFDAARALLEEMAQSGDAEALSRLARLYRSGLGVPRDYARANALYLQAAAAGQGGALLSAAEMEMRRGLYSRARTTLNKAMEADVEGAALALAEAELRRNLGSRSDPAAGTALIRDGLDRQDLDFALLALDLMGDRLTPGVPAPEVLEMVERAADTGSSQAALALIRVSRERPRLVPGLGARRVPWLTKYSDQLPEEARIEEEIRLLVAVNAPAKARRLVQQRVAQADAALVDVTLVAAWRADRNVYIHAVQAELTRLGMYAGRLNGRLTGATLGAMLRFCRQEGFAEQCQHGPLGGTAVRLVSAALAARR</sequence>
<dbReference type="Pfam" id="PF08238">
    <property type="entry name" value="Sel1"/>
    <property type="match status" value="2"/>
</dbReference>
<dbReference type="SMART" id="SM00671">
    <property type="entry name" value="SEL1"/>
    <property type="match status" value="2"/>
</dbReference>
<feature type="signal peptide" evidence="1">
    <location>
        <begin position="1"/>
        <end position="29"/>
    </location>
</feature>
<dbReference type="OrthoDB" id="7832844at2"/>
<reference evidence="2 3" key="1">
    <citation type="submission" date="2015-09" db="EMBL/GenBank/DDBJ databases">
        <authorList>
            <consortium name="Swine Surveillance"/>
        </authorList>
    </citation>
    <scope>NUCLEOTIDE SEQUENCE [LARGE SCALE GENOMIC DNA]</scope>
    <source>
        <strain evidence="2 3">CECT 7648</strain>
    </source>
</reference>
<name>A0A0P1H0Q2_9RHOB</name>
<dbReference type="PANTHER" id="PTHR43628:SF1">
    <property type="entry name" value="CHITIN SYNTHASE REGULATORY FACTOR 2-RELATED"/>
    <property type="match status" value="1"/>
</dbReference>
<keyword evidence="3" id="KW-1185">Reference proteome</keyword>
<dbReference type="STRING" id="441103.TRN7648_04223"/>
<dbReference type="InterPro" id="IPR052945">
    <property type="entry name" value="Mitotic_Regulator"/>
</dbReference>
<evidence type="ECO:0000256" key="1">
    <source>
        <dbReference type="SAM" id="SignalP"/>
    </source>
</evidence>
<dbReference type="Proteomes" id="UP000054935">
    <property type="component" value="Unassembled WGS sequence"/>
</dbReference>
<evidence type="ECO:0000313" key="2">
    <source>
        <dbReference type="EMBL" id="CUH82680.1"/>
    </source>
</evidence>
<dbReference type="InterPro" id="IPR011990">
    <property type="entry name" value="TPR-like_helical_dom_sf"/>
</dbReference>
<dbReference type="InterPro" id="IPR006597">
    <property type="entry name" value="Sel1-like"/>
</dbReference>
<evidence type="ECO:0000313" key="3">
    <source>
        <dbReference type="Proteomes" id="UP000054935"/>
    </source>
</evidence>
<dbReference type="SUPFAM" id="SSF81901">
    <property type="entry name" value="HCP-like"/>
    <property type="match status" value="2"/>
</dbReference>
<proteinExistence type="predicted"/>
<dbReference type="EMBL" id="CYSE01000020">
    <property type="protein sequence ID" value="CUH82680.1"/>
    <property type="molecule type" value="Genomic_DNA"/>
</dbReference>
<protein>
    <submittedName>
        <fullName evidence="2">Sel1 repeat</fullName>
    </submittedName>
</protein>
<dbReference type="PANTHER" id="PTHR43628">
    <property type="entry name" value="ACTIVATOR OF C KINASE PROTEIN 1-RELATED"/>
    <property type="match status" value="1"/>
</dbReference>